<evidence type="ECO:0000313" key="4">
    <source>
        <dbReference type="Proteomes" id="UP000694866"/>
    </source>
</evidence>
<protein>
    <submittedName>
        <fullName evidence="5">39S ribosomal protein L33, mitochondrial isoform X2</fullName>
    </submittedName>
</protein>
<dbReference type="GO" id="GO:0005840">
    <property type="term" value="C:ribosome"/>
    <property type="evidence" value="ECO:0007669"/>
    <property type="project" value="UniProtKB-KW"/>
</dbReference>
<evidence type="ECO:0000256" key="1">
    <source>
        <dbReference type="ARBA" id="ARBA00007596"/>
    </source>
</evidence>
<evidence type="ECO:0000313" key="5">
    <source>
        <dbReference type="RefSeq" id="XP_011313758.1"/>
    </source>
</evidence>
<name>A0A9R1TRZ7_9HYME</name>
<dbReference type="Proteomes" id="UP000694866">
    <property type="component" value="Unplaced"/>
</dbReference>
<keyword evidence="4" id="KW-1185">Reference proteome</keyword>
<reference evidence="5" key="1">
    <citation type="submission" date="2025-08" db="UniProtKB">
        <authorList>
            <consortium name="RefSeq"/>
        </authorList>
    </citation>
    <scope>IDENTIFICATION</scope>
    <source>
        <strain evidence="5">USDA-PBARC FA_bdor</strain>
        <tissue evidence="5">Whole organism</tissue>
    </source>
</reference>
<comment type="similarity">
    <text evidence="1">Belongs to the bacterial ribosomal protein bL33 family.</text>
</comment>
<dbReference type="AlphaFoldDB" id="A0A9R1TRZ7"/>
<gene>
    <name evidence="5" type="primary">mRpL33</name>
</gene>
<accession>A0A9R1TRZ7</accession>
<sequence length="90" mass="10617">MFITALLCAKPKSKFVLVACRSQVSGHTINLIRERLGDKFEFMQFDPFVQTTAYYKEHKKVRSLKNWKGQNTYTNGYNSRMVGEEFQRMQ</sequence>
<organism evidence="4 5">
    <name type="scientific">Fopius arisanus</name>
    <dbReference type="NCBI Taxonomy" id="64838"/>
    <lineage>
        <taxon>Eukaryota</taxon>
        <taxon>Metazoa</taxon>
        <taxon>Ecdysozoa</taxon>
        <taxon>Arthropoda</taxon>
        <taxon>Hexapoda</taxon>
        <taxon>Insecta</taxon>
        <taxon>Pterygota</taxon>
        <taxon>Neoptera</taxon>
        <taxon>Endopterygota</taxon>
        <taxon>Hymenoptera</taxon>
        <taxon>Apocrita</taxon>
        <taxon>Ichneumonoidea</taxon>
        <taxon>Braconidae</taxon>
        <taxon>Opiinae</taxon>
        <taxon>Fopius</taxon>
    </lineage>
</organism>
<dbReference type="Gene3D" id="2.20.28.120">
    <property type="entry name" value="Ribosomal protein L33"/>
    <property type="match status" value="1"/>
</dbReference>
<dbReference type="GO" id="GO:0005739">
    <property type="term" value="C:mitochondrion"/>
    <property type="evidence" value="ECO:0007669"/>
    <property type="project" value="TreeGrafter"/>
</dbReference>
<dbReference type="CTD" id="9553"/>
<proteinExistence type="inferred from homology"/>
<dbReference type="RefSeq" id="XP_011313758.1">
    <property type="nucleotide sequence ID" value="XM_011315456.1"/>
</dbReference>
<keyword evidence="2 5" id="KW-0689">Ribosomal protein</keyword>
<dbReference type="GeneID" id="105273174"/>
<dbReference type="PANTHER" id="PTHR47037:SF1">
    <property type="entry name" value="LARGE RIBOSOMAL SUBUNIT PROTEIN BL33M"/>
    <property type="match status" value="1"/>
</dbReference>
<dbReference type="OrthoDB" id="275534at2759"/>
<dbReference type="PANTHER" id="PTHR47037">
    <property type="entry name" value="39S RIBOSOMAL PROTEIN L33, MITOCHONDRIAL"/>
    <property type="match status" value="1"/>
</dbReference>
<dbReference type="GO" id="GO:1990904">
    <property type="term" value="C:ribonucleoprotein complex"/>
    <property type="evidence" value="ECO:0007669"/>
    <property type="project" value="UniProtKB-KW"/>
</dbReference>
<keyword evidence="3" id="KW-0687">Ribonucleoprotein</keyword>
<evidence type="ECO:0000256" key="2">
    <source>
        <dbReference type="ARBA" id="ARBA00022980"/>
    </source>
</evidence>
<dbReference type="InterPro" id="IPR052008">
    <property type="entry name" value="Mitoribosomal_protein_bL33"/>
</dbReference>
<evidence type="ECO:0000256" key="3">
    <source>
        <dbReference type="ARBA" id="ARBA00023274"/>
    </source>
</evidence>
<dbReference type="InterPro" id="IPR038584">
    <property type="entry name" value="Ribosomal_bL33_sf"/>
</dbReference>